<keyword evidence="3" id="KW-0804">Transcription</keyword>
<keyword evidence="6" id="KW-1185">Reference proteome</keyword>
<evidence type="ECO:0000313" key="5">
    <source>
        <dbReference type="EMBL" id="RAO02050.1"/>
    </source>
</evidence>
<dbReference type="RefSeq" id="WP_220090007.1">
    <property type="nucleotide sequence ID" value="NZ_PXXW01000013.1"/>
</dbReference>
<dbReference type="Proteomes" id="UP000249334">
    <property type="component" value="Unassembled WGS sequence"/>
</dbReference>
<feature type="domain" description="Transcriptional regulator LacI/GalR-like sensor" evidence="4">
    <location>
        <begin position="2"/>
        <end position="80"/>
    </location>
</feature>
<dbReference type="Gene3D" id="3.40.50.2300">
    <property type="match status" value="2"/>
</dbReference>
<dbReference type="InterPro" id="IPR028082">
    <property type="entry name" value="Peripla_BP_I"/>
</dbReference>
<evidence type="ECO:0000256" key="2">
    <source>
        <dbReference type="ARBA" id="ARBA00023125"/>
    </source>
</evidence>
<dbReference type="Pfam" id="PF13377">
    <property type="entry name" value="Peripla_BP_3"/>
    <property type="match status" value="1"/>
</dbReference>
<dbReference type="InterPro" id="IPR046335">
    <property type="entry name" value="LacI/GalR-like_sensor"/>
</dbReference>
<keyword evidence="2" id="KW-0238">DNA-binding</keyword>
<evidence type="ECO:0000256" key="3">
    <source>
        <dbReference type="ARBA" id="ARBA00023163"/>
    </source>
</evidence>
<reference evidence="5 6" key="1">
    <citation type="submission" date="2018-03" db="EMBL/GenBank/DDBJ databases">
        <title>Genomic framework for the identification of Micromonospora saelicesensis and Micromonospora noduli.</title>
        <authorList>
            <person name="Riesco R."/>
            <person name="Trujillo M.E."/>
        </authorList>
    </citation>
    <scope>NUCLEOTIDE SEQUENCE [LARGE SCALE GENOMIC DNA]</scope>
    <source>
        <strain evidence="5 6">GAR05</strain>
    </source>
</reference>
<proteinExistence type="predicted"/>
<dbReference type="SUPFAM" id="SSF53822">
    <property type="entry name" value="Periplasmic binding protein-like I"/>
    <property type="match status" value="1"/>
</dbReference>
<protein>
    <recommendedName>
        <fullName evidence="4">Transcriptional regulator LacI/GalR-like sensor domain-containing protein</fullName>
    </recommendedName>
</protein>
<evidence type="ECO:0000313" key="6">
    <source>
        <dbReference type="Proteomes" id="UP000249334"/>
    </source>
</evidence>
<sequence length="81" mass="8596">MSDELALGALRAAARAGLHLPDDLTLTGWDDSDAAADAGLTTLAQSLRDQGAHCARVALGRPTQASPQHRWHIVARATTRR</sequence>
<evidence type="ECO:0000256" key="1">
    <source>
        <dbReference type="ARBA" id="ARBA00023015"/>
    </source>
</evidence>
<comment type="caution">
    <text evidence="5">The sequence shown here is derived from an EMBL/GenBank/DDBJ whole genome shotgun (WGS) entry which is preliminary data.</text>
</comment>
<accession>A0ABX9CN73</accession>
<organism evidence="5 6">
    <name type="scientific">Micromonospora saelicesensis</name>
    <dbReference type="NCBI Taxonomy" id="285676"/>
    <lineage>
        <taxon>Bacteria</taxon>
        <taxon>Bacillati</taxon>
        <taxon>Actinomycetota</taxon>
        <taxon>Actinomycetes</taxon>
        <taxon>Micromonosporales</taxon>
        <taxon>Micromonosporaceae</taxon>
        <taxon>Micromonospora</taxon>
    </lineage>
</organism>
<evidence type="ECO:0000259" key="4">
    <source>
        <dbReference type="Pfam" id="PF13377"/>
    </source>
</evidence>
<gene>
    <name evidence="5" type="ORF">GAR05_01659</name>
</gene>
<name>A0ABX9CN73_9ACTN</name>
<keyword evidence="1" id="KW-0805">Transcription regulation</keyword>
<dbReference type="EMBL" id="PXXW01000013">
    <property type="protein sequence ID" value="RAO02050.1"/>
    <property type="molecule type" value="Genomic_DNA"/>
</dbReference>